<dbReference type="SMART" id="SM00996">
    <property type="entry name" value="AdoHcyase"/>
    <property type="match status" value="1"/>
</dbReference>
<feature type="binding site" evidence="4 5">
    <location>
        <begin position="149"/>
        <end position="151"/>
    </location>
    <ligand>
        <name>NAD(+)</name>
        <dbReference type="ChEBI" id="CHEBI:57540"/>
    </ligand>
</feature>
<dbReference type="InterPro" id="IPR000043">
    <property type="entry name" value="Adenosylhomocysteinase-like"/>
</dbReference>
<evidence type="ECO:0000256" key="7">
    <source>
        <dbReference type="SAM" id="Coils"/>
    </source>
</evidence>
<keyword evidence="3 4" id="KW-0520">NAD</keyword>
<comment type="similarity">
    <text evidence="1 4 6">Belongs to the adenosylhomocysteinase family.</text>
</comment>
<dbReference type="SMART" id="SM00997">
    <property type="entry name" value="AdoHcyase_NAD"/>
    <property type="match status" value="1"/>
</dbReference>
<evidence type="ECO:0000256" key="3">
    <source>
        <dbReference type="ARBA" id="ARBA00023027"/>
    </source>
</evidence>
<dbReference type="GO" id="GO:0006730">
    <property type="term" value="P:one-carbon metabolic process"/>
    <property type="evidence" value="ECO:0007669"/>
    <property type="project" value="UniProtKB-UniRule"/>
</dbReference>
<dbReference type="EC" id="3.13.1.9" evidence="4"/>
<dbReference type="InterPro" id="IPR042172">
    <property type="entry name" value="Adenosylhomocyst_ase-like_sf"/>
</dbReference>
<dbReference type="InterPro" id="IPR015878">
    <property type="entry name" value="Ado_hCys_hydrolase_NAD-bd"/>
</dbReference>
<dbReference type="GO" id="GO:0016802">
    <property type="term" value="F:trialkylsulfonium hydrolase activity"/>
    <property type="evidence" value="ECO:0007669"/>
    <property type="project" value="UniProtKB-UniRule"/>
</dbReference>
<dbReference type="CDD" id="cd00401">
    <property type="entry name" value="SAHH"/>
    <property type="match status" value="1"/>
</dbReference>
<feature type="binding site" evidence="4">
    <location>
        <begin position="212"/>
        <end position="217"/>
    </location>
    <ligand>
        <name>NAD(+)</name>
        <dbReference type="ChEBI" id="CHEBI:57540"/>
    </ligand>
</feature>
<feature type="binding site" evidence="4">
    <location>
        <position position="182"/>
    </location>
    <ligand>
        <name>substrate</name>
    </ligand>
</feature>
<dbReference type="GO" id="GO:0005829">
    <property type="term" value="C:cytosol"/>
    <property type="evidence" value="ECO:0007669"/>
    <property type="project" value="TreeGrafter"/>
</dbReference>
<dbReference type="Proteomes" id="UP001303587">
    <property type="component" value="Chromosome"/>
</dbReference>
<comment type="function">
    <text evidence="4">Catalyzes the hydrolysis of S-inosyl-L-homocysteine (SIH) to L-homocysteine (Hcy) and inosine. Likely functions in a S-adenosyl-L-methionine (SAM) recycling pathway from S-adenosyl-L-homocysteine (SAH) produced from SAM-dependent methylation reactions. Can also catalyze the reverse reaction in vitro, i.e. the synthesis of SIH from Hcy and inosine.</text>
</comment>
<comment type="catalytic activity">
    <reaction evidence="4">
        <text>S-inosyl-L-homocysteine + H2O = L-homocysteine + inosine</text>
        <dbReference type="Rhea" id="RHEA:59828"/>
        <dbReference type="ChEBI" id="CHEBI:15377"/>
        <dbReference type="ChEBI" id="CHEBI:17596"/>
        <dbReference type="ChEBI" id="CHEBI:57985"/>
        <dbReference type="ChEBI" id="CHEBI:58199"/>
        <dbReference type="EC" id="3.13.1.9"/>
    </reaction>
</comment>
<dbReference type="GO" id="GO:0006556">
    <property type="term" value="P:S-adenosylmethionine biosynthetic process"/>
    <property type="evidence" value="ECO:0007669"/>
    <property type="project" value="UniProtKB-UniRule"/>
</dbReference>
<evidence type="ECO:0000256" key="4">
    <source>
        <dbReference type="HAMAP-Rule" id="MF_00563"/>
    </source>
</evidence>
<evidence type="ECO:0000256" key="2">
    <source>
        <dbReference type="ARBA" id="ARBA00022563"/>
    </source>
</evidence>
<evidence type="ECO:0000313" key="9">
    <source>
        <dbReference type="EMBL" id="WNY25173.1"/>
    </source>
</evidence>
<keyword evidence="4" id="KW-0378">Hydrolase</keyword>
<comment type="pathway">
    <text evidence="4">Amino-acid biosynthesis; S-adenosyl-L-methionine biosynthesis.</text>
</comment>
<accession>A0AA96V539</accession>
<feature type="binding site" evidence="4 5">
    <location>
        <position position="235"/>
    </location>
    <ligand>
        <name>NAD(+)</name>
        <dbReference type="ChEBI" id="CHEBI:57540"/>
    </ligand>
</feature>
<comment type="miscellaneous">
    <text evidence="4">SAH is a product of SAM methyltransferases and is known to be a feedback inhibitor of these enzymes. As a result of this inhibition, organisms have evolved efficient enzymes to metabolize SAH via different pathways. The pathway found in methanogens differs from the canonical pathway, it uses the deamination of S-adenosyl-L-homocysteine to form S-inosyl-L-homocysteine for the regeneration of SAM from S-adenosyl-L-homocysteine.</text>
</comment>
<dbReference type="GO" id="GO:0033353">
    <property type="term" value="P:S-adenosylmethionine cycle"/>
    <property type="evidence" value="ECO:0007669"/>
    <property type="project" value="TreeGrafter"/>
</dbReference>
<keyword evidence="4" id="KW-0963">Cytoplasm</keyword>
<sequence>MDASKKELADSGNLKIEWAKNHMPVLEQIRKEFEAEKPLKGRRIAMALHVEAKTAVLVETLAAGGANVAITGCNPLSTQDDVAYALDCKENISCCAKYDCTNAEYYEAIDKVLDMEPDITIDDGADLIFKLHKERRDLLPKIIGGCEETTTGIHRLMAMQKEGALEMAVLAVNDAQTKFMFDNRYGTGQSAWDGIMRTTNLLVAGKTVVIGGYGWCGRGIAMRAAGLGAEVVVTEINPVRALEARMDGYRVMPMANAAAIGDIFVTTTGNCDVISTEHFLKMKSGAILANAGHFNVEIDLEGLKKMSTDIKTVRKNIKEYTINKNQTESREQNSNKSGNKHEIKINVLADGRLVNLAAGDGHPAEVMDMSFANQALSVKYIAQNKLSHGVHKVPAEIDEWVASLKLKSMSIEIDRLTDKQRCYTDDWEAGT</sequence>
<dbReference type="InterPro" id="IPR036291">
    <property type="entry name" value="NAD(P)-bd_dom_sf"/>
</dbReference>
<dbReference type="InterPro" id="IPR020082">
    <property type="entry name" value="S-Ado-L-homoCys_hydrolase_CS"/>
</dbReference>
<feature type="binding site" evidence="4 5">
    <location>
        <position position="355"/>
    </location>
    <ligand>
        <name>NAD(+)</name>
        <dbReference type="ChEBI" id="CHEBI:57540"/>
    </ligand>
</feature>
<feature type="coiled-coil region" evidence="7">
    <location>
        <begin position="303"/>
        <end position="330"/>
    </location>
</feature>
<name>A0AA96V539_9EURY</name>
<gene>
    <name evidence="9" type="primary">ahcY</name>
    <name evidence="9" type="ORF">MsAc7_07150</name>
</gene>
<feature type="domain" description="S-adenosyl-L-homocysteine hydrolase NAD binding" evidence="8">
    <location>
        <begin position="183"/>
        <end position="361"/>
    </location>
</feature>
<dbReference type="Gene3D" id="3.40.50.720">
    <property type="entry name" value="NAD(P)-binding Rossmann-like Domain"/>
    <property type="match status" value="1"/>
</dbReference>
<dbReference type="SUPFAM" id="SSF52283">
    <property type="entry name" value="Formate/glycerate dehydrogenase catalytic domain-like"/>
    <property type="match status" value="1"/>
</dbReference>
<dbReference type="Gene3D" id="3.40.50.1480">
    <property type="entry name" value="Adenosylhomocysteinase-like"/>
    <property type="match status" value="1"/>
</dbReference>
<feature type="binding site" evidence="4">
    <location>
        <position position="123"/>
    </location>
    <ligand>
        <name>substrate</name>
    </ligand>
</feature>
<keyword evidence="7" id="KW-0175">Coiled coil</keyword>
<dbReference type="PANTHER" id="PTHR23420">
    <property type="entry name" value="ADENOSYLHOMOCYSTEINASE"/>
    <property type="match status" value="1"/>
</dbReference>
<feature type="binding site" evidence="4">
    <location>
        <position position="148"/>
    </location>
    <ligand>
        <name>substrate</name>
    </ligand>
</feature>
<dbReference type="PIRSF" id="PIRSF001109">
    <property type="entry name" value="Ad_hcy_hydrolase"/>
    <property type="match status" value="1"/>
</dbReference>
<dbReference type="HAMAP" id="MF_00563">
    <property type="entry name" value="AdoHcyase"/>
    <property type="match status" value="1"/>
</dbReference>
<organism evidence="9 10">
    <name type="scientific">Methanolapillus millepedarum</name>
    <dbReference type="NCBI Taxonomy" id="3028296"/>
    <lineage>
        <taxon>Archaea</taxon>
        <taxon>Methanobacteriati</taxon>
        <taxon>Methanobacteriota</taxon>
        <taxon>Stenosarchaea group</taxon>
        <taxon>Methanomicrobia</taxon>
        <taxon>Methanosarcinales</taxon>
        <taxon>Methanosarcinaceae</taxon>
        <taxon>Methanolapillus</taxon>
    </lineage>
</organism>
<dbReference type="Pfam" id="PF00670">
    <property type="entry name" value="AdoHcyase_NAD"/>
    <property type="match status" value="1"/>
</dbReference>
<feature type="binding site" evidence="4">
    <location>
        <position position="183"/>
    </location>
    <ligand>
        <name>NAD(+)</name>
        <dbReference type="ChEBI" id="CHEBI:57540"/>
    </ligand>
</feature>
<dbReference type="PANTHER" id="PTHR23420:SF0">
    <property type="entry name" value="ADENOSYLHOMOCYSTEINASE"/>
    <property type="match status" value="1"/>
</dbReference>
<protein>
    <recommendedName>
        <fullName evidence="4">S-inosyl-L-homocysteine hydrolase</fullName>
        <shortName evidence="4">SIHH</shortName>
        <ecNumber evidence="4">3.13.1.9</ecNumber>
    </recommendedName>
</protein>
<dbReference type="NCBIfam" id="TIGR00936">
    <property type="entry name" value="ahcY"/>
    <property type="match status" value="1"/>
</dbReference>
<feature type="binding site" evidence="4">
    <location>
        <position position="178"/>
    </location>
    <ligand>
        <name>substrate</name>
    </ligand>
</feature>
<feature type="binding site" evidence="5">
    <location>
        <begin position="214"/>
        <end position="219"/>
    </location>
    <ligand>
        <name>NAD(+)</name>
        <dbReference type="ChEBI" id="CHEBI:57540"/>
    </ligand>
</feature>
<feature type="binding site" evidence="4">
    <location>
        <position position="270"/>
    </location>
    <ligand>
        <name>NAD(+)</name>
        <dbReference type="ChEBI" id="CHEBI:57540"/>
    </ligand>
</feature>
<evidence type="ECO:0000313" key="10">
    <source>
        <dbReference type="Proteomes" id="UP001303587"/>
    </source>
</evidence>
<dbReference type="EMBL" id="CP131060">
    <property type="protein sequence ID" value="WNY25173.1"/>
    <property type="molecule type" value="Genomic_DNA"/>
</dbReference>
<dbReference type="AlphaFoldDB" id="A0AA96V539"/>
<comment type="cofactor">
    <cofactor evidence="4 5">
        <name>NAD(+)</name>
        <dbReference type="ChEBI" id="CHEBI:57540"/>
    </cofactor>
    <text evidence="4 5">Binds 1 NAD(+) per subunit.</text>
</comment>
<reference evidence="9 10" key="1">
    <citation type="submission" date="2023-07" db="EMBL/GenBank/DDBJ databases">
        <title>Closed genoem sequence of Methanosarcinaceae archaeon Ac7.</title>
        <authorList>
            <person name="Poehlein A."/>
            <person name="Protasov E."/>
            <person name="Platt K."/>
            <person name="Reeh H."/>
            <person name="Daniel R."/>
            <person name="Brune A."/>
        </authorList>
    </citation>
    <scope>NUCLEOTIDE SEQUENCE [LARGE SCALE GENOMIC DNA]</scope>
    <source>
        <strain evidence="9 10">Ac7</strain>
    </source>
</reference>
<dbReference type="GeneID" id="89229826"/>
<keyword evidence="2 4" id="KW-0554">One-carbon metabolism</keyword>
<comment type="caution">
    <text evidence="4">Lacks conserved residue(s) required for the propagation of feature annotation.</text>
</comment>
<comment type="subcellular location">
    <subcellularLocation>
        <location evidence="4">Cytoplasm</location>
    </subcellularLocation>
</comment>
<proteinExistence type="inferred from homology"/>
<keyword evidence="10" id="KW-1185">Reference proteome</keyword>
<evidence type="ECO:0000259" key="8">
    <source>
        <dbReference type="SMART" id="SM00997"/>
    </source>
</evidence>
<feature type="binding site" evidence="5">
    <location>
        <position position="362"/>
    </location>
    <ligand>
        <name>NAD(+)</name>
        <dbReference type="ChEBI" id="CHEBI:57540"/>
    </ligand>
</feature>
<dbReference type="RefSeq" id="WP_338103210.1">
    <property type="nucleotide sequence ID" value="NZ_CP131060.1"/>
</dbReference>
<dbReference type="NCBIfam" id="NF004005">
    <property type="entry name" value="PRK05476.2-3"/>
    <property type="match status" value="1"/>
</dbReference>
<dbReference type="GO" id="GO:0004013">
    <property type="term" value="F:adenosylhomocysteinase activity"/>
    <property type="evidence" value="ECO:0007669"/>
    <property type="project" value="UniProtKB-UniRule"/>
</dbReference>
<dbReference type="Pfam" id="PF05221">
    <property type="entry name" value="AdoHcyase"/>
    <property type="match status" value="2"/>
</dbReference>
<feature type="binding site" evidence="4 5">
    <location>
        <begin position="291"/>
        <end position="293"/>
    </location>
    <ligand>
        <name>NAD(+)</name>
        <dbReference type="ChEBI" id="CHEBI:57540"/>
    </ligand>
</feature>
<dbReference type="PROSITE" id="PS00739">
    <property type="entry name" value="ADOHCYASE_2"/>
    <property type="match status" value="1"/>
</dbReference>
<evidence type="ECO:0000256" key="5">
    <source>
        <dbReference type="PIRSR" id="PIRSR001109-2"/>
    </source>
</evidence>
<evidence type="ECO:0000256" key="6">
    <source>
        <dbReference type="RuleBase" id="RU004166"/>
    </source>
</evidence>
<dbReference type="SUPFAM" id="SSF51735">
    <property type="entry name" value="NAD(P)-binding Rossmann-fold domains"/>
    <property type="match status" value="1"/>
</dbReference>
<evidence type="ECO:0000256" key="1">
    <source>
        <dbReference type="ARBA" id="ARBA00007122"/>
    </source>
</evidence>